<name>A0A8H4BBT5_MUCCL</name>
<dbReference type="GO" id="GO:0046695">
    <property type="term" value="C:SLIK (SAGA-like) complex"/>
    <property type="evidence" value="ECO:0007669"/>
    <property type="project" value="InterPro"/>
</dbReference>
<dbReference type="PRINTS" id="PR00503">
    <property type="entry name" value="BROMODOMAIN"/>
</dbReference>
<dbReference type="Pfam" id="PF07524">
    <property type="entry name" value="Bromo_TP"/>
    <property type="match status" value="1"/>
</dbReference>
<proteinExistence type="predicted"/>
<keyword evidence="7" id="KW-0175">Coiled coil</keyword>
<evidence type="ECO:0000313" key="11">
    <source>
        <dbReference type="Proteomes" id="UP000469890"/>
    </source>
</evidence>
<feature type="coiled-coil region" evidence="7">
    <location>
        <begin position="232"/>
        <end position="259"/>
    </location>
</feature>
<keyword evidence="3 6" id="KW-0103">Bromodomain</keyword>
<dbReference type="SMART" id="SM00576">
    <property type="entry name" value="BTP"/>
    <property type="match status" value="1"/>
</dbReference>
<dbReference type="Gene3D" id="1.20.920.10">
    <property type="entry name" value="Bromodomain-like"/>
    <property type="match status" value="1"/>
</dbReference>
<sequence length="1163" mass="132084">MINSPLSSPLPLFRMDMQKKLPPWLPLSFVLAQHLQQHHVHQQYLTPTEQSYFEDTLVDFATWIAFINQTDKQEDADTTAFRVRSMLYEQLIPHIFKSHKFCCKLVSLDPLLEQAHQLHIPPASEVSQAWQAFAEAHASSKGESMAEQDEAASTAATTTTAEKPHQETEALDKAAINNNEINANSTTMNNALHTNNNHTNETSKLEEIITAPDNVPLRDIFHSLELDRAAMIEQRKLEEFEAQEELNEAEEAKENAAAKSLSMFNADGNFNLKYLLQGIVANRQKTSLSDRELQNLLSDFKGHRSKWANDDRVGQEELYEACEKVLIDLKNYTEHSTPFLNKVNKREAPDYFEVIKKPMDLGTVTKKMKNLSYRSKKEFADDLYLIYDNCLAYNTNSASEYRKHAIAMRRKTERLMARVPNISIKEIKQDVEDEGDDMSEEEEHEPQHRVSRKSAGKHMSIERKSTPIQQMDRQSRERSLTRGSSAAPLSALENSDMETAFTPEMSGTPQYGGKHVKSNQTGQGGDGDDGDNGNIDLEQEEKKLNAEIDADLGEYQDQVWRDKTKKTRAKLTTDVEKQYQFSFSEREALTRSGLDMERFAMVEHLHDKPEAVAKLVRCEFERFLKWTDRRSTTATLYDDFDLDSSDDENLDAFFSRKITKPNKTVDDSTRNDLFLPDYEIASGVPEIDGVPEDVIEPTVSSESRAIVRKSSIDLSPEALLAAQGFSDVSLDVYPQLQFPTYGLAPLIDKSNQALEQVRLMYAKCNAIRNNVPISTLASSIEEVDETNPDDQKQLVPMPSSSAKIPPLALNTESGHQMAQKVLSKLLAHAGFEGAKMGALNVLTDVMTDYLTNIGKTLRSYWDDYGHDMDGDEMLCHTLYENGILDISDLENYVHDDVEKNIHRLDDVKRRLQASYQDMIAGPSDKPAQDEEALLNEDDTFITGVFGEDLGEDYFGFKSIGLDREYNIDTLNIPSRLWFGKKDKSPTMHDANNEPQYKYPPPPTFLPLTSEKNVIGLLQPFFAKKLSDPSGKPLIEDEYIPRSKNRPRYPPTNKTAAGRKKLAKEASSSQADHRKNKRKRPAEEIVAEKAEKAEKKRQKMEERAQRIAEKEQKRKLREELREQEKQAKIEAKEKKKLMNKKTKQTKAASSSLPADSPAENEDDE</sequence>
<dbReference type="SUPFAM" id="SSF47370">
    <property type="entry name" value="Bromodomain"/>
    <property type="match status" value="1"/>
</dbReference>
<dbReference type="Gene3D" id="1.10.20.10">
    <property type="entry name" value="Histone, subunit A"/>
    <property type="match status" value="1"/>
</dbReference>
<dbReference type="InterPro" id="IPR009072">
    <property type="entry name" value="Histone-fold"/>
</dbReference>
<feature type="compositionally biased region" description="Basic and acidic residues" evidence="8">
    <location>
        <begin position="1080"/>
        <end position="1132"/>
    </location>
</feature>
<dbReference type="InterPro" id="IPR006565">
    <property type="entry name" value="BTP"/>
</dbReference>
<dbReference type="SMART" id="SM00297">
    <property type="entry name" value="BROMO"/>
    <property type="match status" value="1"/>
</dbReference>
<dbReference type="InterPro" id="IPR001487">
    <property type="entry name" value="Bromodomain"/>
</dbReference>
<dbReference type="InterPro" id="IPR036427">
    <property type="entry name" value="Bromodomain-like_sf"/>
</dbReference>
<dbReference type="Proteomes" id="UP000469890">
    <property type="component" value="Unassembled WGS sequence"/>
</dbReference>
<dbReference type="GO" id="GO:0006325">
    <property type="term" value="P:chromatin organization"/>
    <property type="evidence" value="ECO:0007669"/>
    <property type="project" value="UniProtKB-ARBA"/>
</dbReference>
<organism evidence="10 11">
    <name type="scientific">Mucor circinelloides f. lusitanicus</name>
    <name type="common">Mucor racemosus var. lusitanicus</name>
    <dbReference type="NCBI Taxonomy" id="29924"/>
    <lineage>
        <taxon>Eukaryota</taxon>
        <taxon>Fungi</taxon>
        <taxon>Fungi incertae sedis</taxon>
        <taxon>Mucoromycota</taxon>
        <taxon>Mucoromycotina</taxon>
        <taxon>Mucoromycetes</taxon>
        <taxon>Mucorales</taxon>
        <taxon>Mucorineae</taxon>
        <taxon>Mucoraceae</taxon>
        <taxon>Mucor</taxon>
    </lineage>
</organism>
<keyword evidence="5" id="KW-0539">Nucleus</keyword>
<comment type="subcellular location">
    <subcellularLocation>
        <location evidence="1">Nucleus</location>
    </subcellularLocation>
</comment>
<feature type="region of interest" description="Disordered" evidence="8">
    <location>
        <begin position="1031"/>
        <end position="1163"/>
    </location>
</feature>
<feature type="compositionally biased region" description="Acidic residues" evidence="8">
    <location>
        <begin position="431"/>
        <end position="444"/>
    </location>
</feature>
<evidence type="ECO:0000256" key="4">
    <source>
        <dbReference type="ARBA" id="ARBA00023163"/>
    </source>
</evidence>
<evidence type="ECO:0000256" key="3">
    <source>
        <dbReference type="ARBA" id="ARBA00023117"/>
    </source>
</evidence>
<keyword evidence="2" id="KW-0805">Transcription regulation</keyword>
<feature type="domain" description="Bromo" evidence="9">
    <location>
        <begin position="331"/>
        <end position="401"/>
    </location>
</feature>
<evidence type="ECO:0000256" key="1">
    <source>
        <dbReference type="ARBA" id="ARBA00004123"/>
    </source>
</evidence>
<evidence type="ECO:0000256" key="7">
    <source>
        <dbReference type="SAM" id="Coils"/>
    </source>
</evidence>
<dbReference type="PANTHER" id="PTHR47343:SF1">
    <property type="entry name" value="TRANSCRIPTIONAL ACTIVATOR SPT7"/>
    <property type="match status" value="1"/>
</dbReference>
<dbReference type="PROSITE" id="PS50014">
    <property type="entry name" value="BROMODOMAIN_2"/>
    <property type="match status" value="1"/>
</dbReference>
<dbReference type="InterPro" id="IPR037782">
    <property type="entry name" value="Spt7"/>
</dbReference>
<protein>
    <recommendedName>
        <fullName evidence="9">Bromo domain-containing protein</fullName>
    </recommendedName>
</protein>
<evidence type="ECO:0000256" key="8">
    <source>
        <dbReference type="SAM" id="MobiDB-lite"/>
    </source>
</evidence>
<dbReference type="AlphaFoldDB" id="A0A8H4BBT5"/>
<reference evidence="10 11" key="1">
    <citation type="submission" date="2019-09" db="EMBL/GenBank/DDBJ databases">
        <authorList>
            <consortium name="DOE Joint Genome Institute"/>
            <person name="Mondo S.J."/>
            <person name="Navarro-Mendoza M.I."/>
            <person name="Perez-Arques C."/>
            <person name="Panchal S."/>
            <person name="Nicolas F.E."/>
            <person name="Ganguly P."/>
            <person name="Pangilinan J."/>
            <person name="Grigoriev I."/>
            <person name="Heitman J."/>
            <person name="Sanya K."/>
            <person name="Garre V."/>
        </authorList>
    </citation>
    <scope>NUCLEOTIDE SEQUENCE [LARGE SCALE GENOMIC DNA]</scope>
    <source>
        <strain evidence="10 11">MU402</strain>
    </source>
</reference>
<dbReference type="Pfam" id="PF00439">
    <property type="entry name" value="Bromodomain"/>
    <property type="match status" value="1"/>
</dbReference>
<dbReference type="InterPro" id="IPR018359">
    <property type="entry name" value="Bromodomain_CS"/>
</dbReference>
<dbReference type="CDD" id="cd22927">
    <property type="entry name" value="HFD_SPT7"/>
    <property type="match status" value="1"/>
</dbReference>
<dbReference type="GO" id="GO:0006357">
    <property type="term" value="P:regulation of transcription by RNA polymerase II"/>
    <property type="evidence" value="ECO:0007669"/>
    <property type="project" value="TreeGrafter"/>
</dbReference>
<dbReference type="GO" id="GO:0046982">
    <property type="term" value="F:protein heterodimerization activity"/>
    <property type="evidence" value="ECO:0007669"/>
    <property type="project" value="InterPro"/>
</dbReference>
<feature type="compositionally biased region" description="Low complexity" evidence="8">
    <location>
        <begin position="151"/>
        <end position="161"/>
    </location>
</feature>
<evidence type="ECO:0000256" key="2">
    <source>
        <dbReference type="ARBA" id="ARBA00023015"/>
    </source>
</evidence>
<dbReference type="PROSITE" id="PS00633">
    <property type="entry name" value="BROMODOMAIN_1"/>
    <property type="match status" value="1"/>
</dbReference>
<evidence type="ECO:0000313" key="10">
    <source>
        <dbReference type="EMBL" id="KAF1799364.1"/>
    </source>
</evidence>
<feature type="compositionally biased region" description="Basic residues" evidence="8">
    <location>
        <begin position="1133"/>
        <end position="1143"/>
    </location>
</feature>
<dbReference type="PANTHER" id="PTHR47343">
    <property type="entry name" value="TRANSCRIPTIONAL ACTIVATOR SPT7"/>
    <property type="match status" value="1"/>
</dbReference>
<feature type="region of interest" description="Disordered" evidence="8">
    <location>
        <begin position="138"/>
        <end position="167"/>
    </location>
</feature>
<comment type="caution">
    <text evidence="10">The sequence shown here is derived from an EMBL/GenBank/DDBJ whole genome shotgun (WGS) entry which is preliminary data.</text>
</comment>
<gene>
    <name evidence="10" type="ORF">FB192DRAFT_1386442</name>
</gene>
<dbReference type="EMBL" id="JAAECE010000006">
    <property type="protein sequence ID" value="KAF1799364.1"/>
    <property type="molecule type" value="Genomic_DNA"/>
</dbReference>
<feature type="compositionally biased region" description="Low complexity" evidence="8">
    <location>
        <begin position="1144"/>
        <end position="1156"/>
    </location>
</feature>
<dbReference type="GO" id="GO:0005198">
    <property type="term" value="F:structural molecule activity"/>
    <property type="evidence" value="ECO:0007669"/>
    <property type="project" value="TreeGrafter"/>
</dbReference>
<keyword evidence="4" id="KW-0804">Transcription</keyword>
<dbReference type="GO" id="GO:0000124">
    <property type="term" value="C:SAGA complex"/>
    <property type="evidence" value="ECO:0007669"/>
    <property type="project" value="InterPro"/>
</dbReference>
<evidence type="ECO:0000256" key="5">
    <source>
        <dbReference type="ARBA" id="ARBA00023242"/>
    </source>
</evidence>
<dbReference type="GO" id="GO:0005634">
    <property type="term" value="C:nucleus"/>
    <property type="evidence" value="ECO:0007669"/>
    <property type="project" value="UniProtKB-SubCell"/>
</dbReference>
<evidence type="ECO:0000256" key="6">
    <source>
        <dbReference type="PROSITE-ProRule" id="PRU00035"/>
    </source>
</evidence>
<feature type="region of interest" description="Disordered" evidence="8">
    <location>
        <begin position="426"/>
        <end position="535"/>
    </location>
</feature>
<evidence type="ECO:0000259" key="9">
    <source>
        <dbReference type="PROSITE" id="PS50014"/>
    </source>
</evidence>
<accession>A0A8H4BBT5</accession>